<evidence type="ECO:0000313" key="3">
    <source>
        <dbReference type="EMBL" id="CCH54518.1"/>
    </source>
</evidence>
<organism evidence="3 4">
    <name type="scientific">Fibrisoma limi BUZ 3</name>
    <dbReference type="NCBI Taxonomy" id="1185876"/>
    <lineage>
        <taxon>Bacteria</taxon>
        <taxon>Pseudomonadati</taxon>
        <taxon>Bacteroidota</taxon>
        <taxon>Cytophagia</taxon>
        <taxon>Cytophagales</taxon>
        <taxon>Spirosomataceae</taxon>
        <taxon>Fibrisoma</taxon>
    </lineage>
</organism>
<feature type="chain" id="PRO_5003659016" description="DUF4468 domain-containing protein" evidence="1">
    <location>
        <begin position="18"/>
        <end position="197"/>
    </location>
</feature>
<feature type="signal peptide" evidence="1">
    <location>
        <begin position="1"/>
        <end position="17"/>
    </location>
</feature>
<dbReference type="AlphaFoldDB" id="I2GKU2"/>
<dbReference type="Pfam" id="PF14730">
    <property type="entry name" value="DUF4468"/>
    <property type="match status" value="1"/>
</dbReference>
<dbReference type="OrthoDB" id="965647at2"/>
<name>I2GKU2_9BACT</name>
<feature type="domain" description="DUF4468" evidence="2">
    <location>
        <begin position="42"/>
        <end position="138"/>
    </location>
</feature>
<dbReference type="EMBL" id="CAIT01000007">
    <property type="protein sequence ID" value="CCH54518.1"/>
    <property type="molecule type" value="Genomic_DNA"/>
</dbReference>
<reference evidence="3 4" key="1">
    <citation type="journal article" date="2012" name="J. Bacteriol.">
        <title>Genome Sequence of the Filamentous Bacterium Fibrisoma limi BUZ 3T.</title>
        <authorList>
            <person name="Filippini M."/>
            <person name="Qi W."/>
            <person name="Jaenicke S."/>
            <person name="Goesmann A."/>
            <person name="Smits T.H."/>
            <person name="Bagheri H.C."/>
        </authorList>
    </citation>
    <scope>NUCLEOTIDE SEQUENCE [LARGE SCALE GENOMIC DNA]</scope>
    <source>
        <strain evidence="4">BUZ 3T</strain>
    </source>
</reference>
<proteinExistence type="predicted"/>
<accession>I2GKU2</accession>
<dbReference type="CDD" id="cd12190">
    <property type="entry name" value="Bacova_04320_like"/>
    <property type="match status" value="1"/>
</dbReference>
<dbReference type="InterPro" id="IPR027823">
    <property type="entry name" value="DUF4468"/>
</dbReference>
<dbReference type="Proteomes" id="UP000009309">
    <property type="component" value="Unassembled WGS sequence"/>
</dbReference>
<evidence type="ECO:0000256" key="1">
    <source>
        <dbReference type="SAM" id="SignalP"/>
    </source>
</evidence>
<dbReference type="Gene3D" id="3.30.530.80">
    <property type="match status" value="1"/>
</dbReference>
<evidence type="ECO:0000313" key="4">
    <source>
        <dbReference type="Proteomes" id="UP000009309"/>
    </source>
</evidence>
<gene>
    <name evidence="3" type="ORF">BN8_03698</name>
</gene>
<protein>
    <recommendedName>
        <fullName evidence="2">DUF4468 domain-containing protein</fullName>
    </recommendedName>
</protein>
<keyword evidence="4" id="KW-1185">Reference proteome</keyword>
<comment type="caution">
    <text evidence="3">The sequence shown here is derived from an EMBL/GenBank/DDBJ whole genome shotgun (WGS) entry which is preliminary data.</text>
</comment>
<evidence type="ECO:0000259" key="2">
    <source>
        <dbReference type="Pfam" id="PF14730"/>
    </source>
</evidence>
<keyword evidence="1" id="KW-0732">Signal</keyword>
<dbReference type="STRING" id="1185876.BN8_03698"/>
<dbReference type="RefSeq" id="WP_009283096.1">
    <property type="nucleotide sequence ID" value="NZ_CAIT01000007.1"/>
</dbReference>
<sequence length="197" mass="21927">MKRFLLLLLLLPTLAFAQKRKYTMADVPMAPIDSVTGHVAYIGVVEVPGATADQLYTRAKAYLFKTFVNASAVIQVDDKSGGLLAGKGLVLLPGETASKQAFRAAMLGPGAGDGIYYRLPIEFRFKDGKYRYEISHIQIVMGATTINLDDHPIPKFDPSQKISEGQYKKYMQTHEMFQTFIDNLKLAMKQTAGKEDW</sequence>
<dbReference type="eggNOG" id="ENOG5031R1H">
    <property type="taxonomic scope" value="Bacteria"/>
</dbReference>